<keyword evidence="4" id="KW-1185">Reference proteome</keyword>
<comment type="caution">
    <text evidence="3">The sequence shown here is derived from an EMBL/GenBank/DDBJ whole genome shotgun (WGS) entry which is preliminary data.</text>
</comment>
<dbReference type="PANTHER" id="PTHR21660">
    <property type="entry name" value="THIOESTERASE SUPERFAMILY MEMBER-RELATED"/>
    <property type="match status" value="1"/>
</dbReference>
<dbReference type="OrthoDB" id="2831072at2759"/>
<reference evidence="3" key="1">
    <citation type="journal article" date="2020" name="Stud. Mycol.">
        <title>101 Dothideomycetes genomes: a test case for predicting lifestyles and emergence of pathogens.</title>
        <authorList>
            <person name="Haridas S."/>
            <person name="Albert R."/>
            <person name="Binder M."/>
            <person name="Bloem J."/>
            <person name="Labutti K."/>
            <person name="Salamov A."/>
            <person name="Andreopoulos B."/>
            <person name="Baker S."/>
            <person name="Barry K."/>
            <person name="Bills G."/>
            <person name="Bluhm B."/>
            <person name="Cannon C."/>
            <person name="Castanera R."/>
            <person name="Culley D."/>
            <person name="Daum C."/>
            <person name="Ezra D."/>
            <person name="Gonzalez J."/>
            <person name="Henrissat B."/>
            <person name="Kuo A."/>
            <person name="Liang C."/>
            <person name="Lipzen A."/>
            <person name="Lutzoni F."/>
            <person name="Magnuson J."/>
            <person name="Mondo S."/>
            <person name="Nolan M."/>
            <person name="Ohm R."/>
            <person name="Pangilinan J."/>
            <person name="Park H.-J."/>
            <person name="Ramirez L."/>
            <person name="Alfaro M."/>
            <person name="Sun H."/>
            <person name="Tritt A."/>
            <person name="Yoshinaga Y."/>
            <person name="Zwiers L.-H."/>
            <person name="Turgeon B."/>
            <person name="Goodwin S."/>
            <person name="Spatafora J."/>
            <person name="Crous P."/>
            <person name="Grigoriev I."/>
        </authorList>
    </citation>
    <scope>NUCLEOTIDE SEQUENCE</scope>
    <source>
        <strain evidence="3">CBS 133067</strain>
    </source>
</reference>
<dbReference type="PANTHER" id="PTHR21660:SF9">
    <property type="entry name" value="THIOESTERASE DOMAIN-CONTAINING PROTEIN"/>
    <property type="match status" value="1"/>
</dbReference>
<dbReference type="AlphaFoldDB" id="A0A9P4I8V8"/>
<evidence type="ECO:0000313" key="4">
    <source>
        <dbReference type="Proteomes" id="UP000799772"/>
    </source>
</evidence>
<evidence type="ECO:0000256" key="1">
    <source>
        <dbReference type="ARBA" id="ARBA00008324"/>
    </source>
</evidence>
<sequence>MASKDEARRKAIAAVNAIFERYRLIVKQRPDGHVDFDHGVMKDLKLLDAGPEGSTLYEIRIDEKYSNLNNIMHGGATATIFDMSTMSALGPLQRPGYWYFMGGITRALNVSYLRAVPIGTTIRVRNWVVQHGRTMAMIRGEMFSGGDGKGVYAVAEHHKVHLPTRAEHLSVRLKWDDDIEAQARAEEEQKTKARI</sequence>
<name>A0A9P4I8V8_9PEZI</name>
<dbReference type="Gene3D" id="3.10.129.10">
    <property type="entry name" value="Hotdog Thioesterase"/>
    <property type="match status" value="1"/>
</dbReference>
<dbReference type="Pfam" id="PF03061">
    <property type="entry name" value="4HBT"/>
    <property type="match status" value="1"/>
</dbReference>
<organism evidence="3 4">
    <name type="scientific">Rhizodiscina lignyota</name>
    <dbReference type="NCBI Taxonomy" id="1504668"/>
    <lineage>
        <taxon>Eukaryota</taxon>
        <taxon>Fungi</taxon>
        <taxon>Dikarya</taxon>
        <taxon>Ascomycota</taxon>
        <taxon>Pezizomycotina</taxon>
        <taxon>Dothideomycetes</taxon>
        <taxon>Pleosporomycetidae</taxon>
        <taxon>Aulographales</taxon>
        <taxon>Rhizodiscinaceae</taxon>
        <taxon>Rhizodiscina</taxon>
    </lineage>
</organism>
<evidence type="ECO:0000313" key="3">
    <source>
        <dbReference type="EMBL" id="KAF2095033.1"/>
    </source>
</evidence>
<gene>
    <name evidence="3" type="ORF">NA57DRAFT_45153</name>
</gene>
<dbReference type="InterPro" id="IPR039298">
    <property type="entry name" value="ACOT13"/>
</dbReference>
<proteinExistence type="inferred from homology"/>
<dbReference type="GO" id="GO:0047617">
    <property type="term" value="F:fatty acyl-CoA hydrolase activity"/>
    <property type="evidence" value="ECO:0007669"/>
    <property type="project" value="InterPro"/>
</dbReference>
<dbReference type="InterPro" id="IPR029069">
    <property type="entry name" value="HotDog_dom_sf"/>
</dbReference>
<dbReference type="InterPro" id="IPR006683">
    <property type="entry name" value="Thioestr_dom"/>
</dbReference>
<dbReference type="SUPFAM" id="SSF54637">
    <property type="entry name" value="Thioesterase/thiol ester dehydrase-isomerase"/>
    <property type="match status" value="1"/>
</dbReference>
<feature type="domain" description="Thioesterase" evidence="2">
    <location>
        <begin position="70"/>
        <end position="149"/>
    </location>
</feature>
<evidence type="ECO:0000259" key="2">
    <source>
        <dbReference type="Pfam" id="PF03061"/>
    </source>
</evidence>
<dbReference type="Proteomes" id="UP000799772">
    <property type="component" value="Unassembled WGS sequence"/>
</dbReference>
<accession>A0A9P4I8V8</accession>
<protein>
    <submittedName>
        <fullName evidence="3">Thioesterase family protein-like protein</fullName>
    </submittedName>
</protein>
<dbReference type="EMBL" id="ML978132">
    <property type="protein sequence ID" value="KAF2095033.1"/>
    <property type="molecule type" value="Genomic_DNA"/>
</dbReference>
<dbReference type="CDD" id="cd03443">
    <property type="entry name" value="PaaI_thioesterase"/>
    <property type="match status" value="1"/>
</dbReference>
<comment type="similarity">
    <text evidence="1">Belongs to the thioesterase PaaI family.</text>
</comment>